<protein>
    <recommendedName>
        <fullName evidence="3">Phosphatidylserine decarboxylase</fullName>
    </recommendedName>
</protein>
<organism evidence="1 2">
    <name type="scientific">Psychromarinibacter halotolerans</name>
    <dbReference type="NCBI Taxonomy" id="1775175"/>
    <lineage>
        <taxon>Bacteria</taxon>
        <taxon>Pseudomonadati</taxon>
        <taxon>Pseudomonadota</taxon>
        <taxon>Alphaproteobacteria</taxon>
        <taxon>Rhodobacterales</taxon>
        <taxon>Paracoccaceae</taxon>
        <taxon>Psychromarinibacter</taxon>
    </lineage>
</organism>
<evidence type="ECO:0008006" key="3">
    <source>
        <dbReference type="Google" id="ProtNLM"/>
    </source>
</evidence>
<keyword evidence="2" id="KW-1185">Reference proteome</keyword>
<name>A0ABV7GYB0_9RHOB</name>
<gene>
    <name evidence="1" type="ORF">ACFOGP_21440</name>
</gene>
<dbReference type="Proteomes" id="UP001595632">
    <property type="component" value="Unassembled WGS sequence"/>
</dbReference>
<evidence type="ECO:0000313" key="2">
    <source>
        <dbReference type="Proteomes" id="UP001595632"/>
    </source>
</evidence>
<comment type="caution">
    <text evidence="1">The sequence shown here is derived from an EMBL/GenBank/DDBJ whole genome shotgun (WGS) entry which is preliminary data.</text>
</comment>
<evidence type="ECO:0000313" key="1">
    <source>
        <dbReference type="EMBL" id="MFC3145298.1"/>
    </source>
</evidence>
<proteinExistence type="predicted"/>
<dbReference type="EMBL" id="JBHRTB010000010">
    <property type="protein sequence ID" value="MFC3145298.1"/>
    <property type="molecule type" value="Genomic_DNA"/>
</dbReference>
<accession>A0ABV7GYB0</accession>
<sequence>MDRIIVNVPWSVMCLTTRDWDIDWRAQRHGESLTGVSQSVYSAFPRWIGSPQAVLTGARLLQWRAIRWQGKGLQAVYRVYMRDPAAVVRARLAEADGVDAATGVPFSNDELFVGDVGFDYRPFVLAAEAAAAGATSVLVDASAYPGAVVQGMILSHKDWPFGVTSVSEEGGNLRLEVRPGLRAAIAEGDSVHLIPTGLFEASEEGMGNPAYGQFAKTSVQLQLREWLGPGR</sequence>
<dbReference type="RefSeq" id="WP_275635148.1">
    <property type="nucleotide sequence ID" value="NZ_JARGYD010000020.1"/>
</dbReference>
<reference evidence="2" key="1">
    <citation type="journal article" date="2019" name="Int. J. Syst. Evol. Microbiol.">
        <title>The Global Catalogue of Microorganisms (GCM) 10K type strain sequencing project: providing services to taxonomists for standard genome sequencing and annotation.</title>
        <authorList>
            <consortium name="The Broad Institute Genomics Platform"/>
            <consortium name="The Broad Institute Genome Sequencing Center for Infectious Disease"/>
            <person name="Wu L."/>
            <person name="Ma J."/>
        </authorList>
    </citation>
    <scope>NUCLEOTIDE SEQUENCE [LARGE SCALE GENOMIC DNA]</scope>
    <source>
        <strain evidence="2">KCTC 52366</strain>
    </source>
</reference>